<accession>A0A5J5F216</accession>
<sequence length="192" mass="21733">LHAYIPLVTADMPGREKLMHLKGNRAYSYCNYCLCRGIYNGSAIYCPFAPPMDPPIDVLNDPSKANKMGYPWPQHDHRQLPLRFNEDFRRNAAYIASDPGHSAAQRKTGIAGQSILHKLSSIDFPRSFPPDAMHLFYENVVPDMVRHYRGVFFKSTASSSNREDAWNLEPAVWTQIGQDQQASPSLLPYSFG</sequence>
<organism evidence="1 2">
    <name type="scientific">Sphaerosporella brunnea</name>
    <dbReference type="NCBI Taxonomy" id="1250544"/>
    <lineage>
        <taxon>Eukaryota</taxon>
        <taxon>Fungi</taxon>
        <taxon>Dikarya</taxon>
        <taxon>Ascomycota</taxon>
        <taxon>Pezizomycotina</taxon>
        <taxon>Pezizomycetes</taxon>
        <taxon>Pezizales</taxon>
        <taxon>Pyronemataceae</taxon>
        <taxon>Sphaerosporella</taxon>
    </lineage>
</organism>
<dbReference type="OrthoDB" id="2404451at2759"/>
<gene>
    <name evidence="1" type="ORF">FN846DRAFT_752634</name>
</gene>
<dbReference type="Proteomes" id="UP000326924">
    <property type="component" value="Unassembled WGS sequence"/>
</dbReference>
<feature type="non-terminal residue" evidence="1">
    <location>
        <position position="192"/>
    </location>
</feature>
<dbReference type="InParanoid" id="A0A5J5F216"/>
<protein>
    <submittedName>
        <fullName evidence="1">Uncharacterized protein</fullName>
    </submittedName>
</protein>
<evidence type="ECO:0000313" key="2">
    <source>
        <dbReference type="Proteomes" id="UP000326924"/>
    </source>
</evidence>
<proteinExistence type="predicted"/>
<dbReference type="EMBL" id="VXIS01000048">
    <property type="protein sequence ID" value="KAA8910225.1"/>
    <property type="molecule type" value="Genomic_DNA"/>
</dbReference>
<keyword evidence="2" id="KW-1185">Reference proteome</keyword>
<reference evidence="1 2" key="1">
    <citation type="submission" date="2019-09" db="EMBL/GenBank/DDBJ databases">
        <title>Draft genome of the ectomycorrhizal ascomycete Sphaerosporella brunnea.</title>
        <authorList>
            <consortium name="DOE Joint Genome Institute"/>
            <person name="Benucci G.M."/>
            <person name="Marozzi G."/>
            <person name="Antonielli L."/>
            <person name="Sanchez S."/>
            <person name="Marco P."/>
            <person name="Wang X."/>
            <person name="Falini L.B."/>
            <person name="Barry K."/>
            <person name="Haridas S."/>
            <person name="Lipzen A."/>
            <person name="Labutti K."/>
            <person name="Grigoriev I.V."/>
            <person name="Murat C."/>
            <person name="Martin F."/>
            <person name="Albertini E."/>
            <person name="Donnini D."/>
            <person name="Bonito G."/>
        </authorList>
    </citation>
    <scope>NUCLEOTIDE SEQUENCE [LARGE SCALE GENOMIC DNA]</scope>
    <source>
        <strain evidence="1 2">Sb_GMNB300</strain>
    </source>
</reference>
<feature type="non-terminal residue" evidence="1">
    <location>
        <position position="1"/>
    </location>
</feature>
<name>A0A5J5F216_9PEZI</name>
<evidence type="ECO:0000313" key="1">
    <source>
        <dbReference type="EMBL" id="KAA8910225.1"/>
    </source>
</evidence>
<dbReference type="AlphaFoldDB" id="A0A5J5F216"/>
<comment type="caution">
    <text evidence="1">The sequence shown here is derived from an EMBL/GenBank/DDBJ whole genome shotgun (WGS) entry which is preliminary data.</text>
</comment>